<accession>A0A7J2U680</accession>
<organism evidence="2">
    <name type="scientific">Ignisphaera aggregans</name>
    <dbReference type="NCBI Taxonomy" id="334771"/>
    <lineage>
        <taxon>Archaea</taxon>
        <taxon>Thermoproteota</taxon>
        <taxon>Thermoprotei</taxon>
        <taxon>Desulfurococcales</taxon>
        <taxon>Desulfurococcaceae</taxon>
        <taxon>Ignisphaera</taxon>
    </lineage>
</organism>
<dbReference type="AlphaFoldDB" id="A0A7J2U680"/>
<dbReference type="EMBL" id="DSEU01000063">
    <property type="protein sequence ID" value="HEM67702.1"/>
    <property type="molecule type" value="Genomic_DNA"/>
</dbReference>
<proteinExistence type="predicted"/>
<sequence length="237" mass="28033">MVDATFVLNIFSAIGGLGGLAIIAGVAHWLGGKFREIDYRFKVVDERFNEVDKRFNDVDRRFAELKNYVDMKFSELKEYSDKGFNDVGKKFIELRDYVNAEFGEMDRKWSSRLERLGEAFTGYQEFLLEFLATEGVIEEKYKGVFMKELKGFIRLATANPLSKEEWGRLKELFEKSEKDELTPEEADEFLELARKVVREYWDRREAYRLHIYAAIVRGLTYKKYYEKKETKEEKHQG</sequence>
<reference evidence="2" key="1">
    <citation type="journal article" date="2020" name="mSystems">
        <title>Genome- and Community-Level Interaction Insights into Carbon Utilization and Element Cycling Functions of Hydrothermarchaeota in Hydrothermal Sediment.</title>
        <authorList>
            <person name="Zhou Z."/>
            <person name="Liu Y."/>
            <person name="Xu W."/>
            <person name="Pan J."/>
            <person name="Luo Z.H."/>
            <person name="Li M."/>
        </authorList>
    </citation>
    <scope>NUCLEOTIDE SEQUENCE [LARGE SCALE GENOMIC DNA]</scope>
    <source>
        <strain evidence="2">SpSt-125</strain>
    </source>
</reference>
<dbReference type="Gene3D" id="3.90.20.10">
    <property type="match status" value="1"/>
</dbReference>
<evidence type="ECO:0000256" key="1">
    <source>
        <dbReference type="SAM" id="Phobius"/>
    </source>
</evidence>
<keyword evidence="1" id="KW-0472">Membrane</keyword>
<keyword evidence="1" id="KW-0812">Transmembrane</keyword>
<protein>
    <submittedName>
        <fullName evidence="2">Uncharacterized protein</fullName>
    </submittedName>
</protein>
<comment type="caution">
    <text evidence="2">The sequence shown here is derived from an EMBL/GenBank/DDBJ whole genome shotgun (WGS) entry which is preliminary data.</text>
</comment>
<keyword evidence="1" id="KW-1133">Transmembrane helix</keyword>
<gene>
    <name evidence="2" type="ORF">ENO26_09120</name>
</gene>
<feature type="transmembrane region" description="Helical" evidence="1">
    <location>
        <begin position="6"/>
        <end position="30"/>
    </location>
</feature>
<evidence type="ECO:0000313" key="2">
    <source>
        <dbReference type="EMBL" id="HEM67702.1"/>
    </source>
</evidence>
<name>A0A7J2U680_9CREN</name>